<dbReference type="Gene3D" id="3.90.1200.10">
    <property type="match status" value="1"/>
</dbReference>
<sequence length="187" mass="21888">MNLVYKEFETDRNNELNLYSKYSQIIKQFNKVVTVWDSSPKAILMYDLKLQLKKDFGLLSDLDKRNLIKSMLDRLAVLHSLSISENANGLPTHKITSEWHGWCVDQMNSLGAQNPWAKTKWIRIINNAYEQLDIKNFKQHCPRVITHGDPHLVNKFLNDGQIGLIDWEWSAMGFTIKRHNDNVSRYI</sequence>
<keyword evidence="3" id="KW-1185">Reference proteome</keyword>
<evidence type="ECO:0000313" key="2">
    <source>
        <dbReference type="EMBL" id="MFD1738675.1"/>
    </source>
</evidence>
<dbReference type="InterPro" id="IPR002575">
    <property type="entry name" value="Aminoglycoside_PTrfase"/>
</dbReference>
<feature type="domain" description="Aminoglycoside phosphotransferase" evidence="1">
    <location>
        <begin position="59"/>
        <end position="173"/>
    </location>
</feature>
<dbReference type="RefSeq" id="WP_377929889.1">
    <property type="nucleotide sequence ID" value="NZ_JBHUEM010000046.1"/>
</dbReference>
<evidence type="ECO:0000313" key="3">
    <source>
        <dbReference type="Proteomes" id="UP001597214"/>
    </source>
</evidence>
<reference evidence="3" key="1">
    <citation type="journal article" date="2019" name="Int. J. Syst. Evol. Microbiol.">
        <title>The Global Catalogue of Microorganisms (GCM) 10K type strain sequencing project: providing services to taxonomists for standard genome sequencing and annotation.</title>
        <authorList>
            <consortium name="The Broad Institute Genomics Platform"/>
            <consortium name="The Broad Institute Genome Sequencing Center for Infectious Disease"/>
            <person name="Wu L."/>
            <person name="Ma J."/>
        </authorList>
    </citation>
    <scope>NUCLEOTIDE SEQUENCE [LARGE SCALE GENOMIC DNA]</scope>
    <source>
        <strain evidence="3">CCUG 49339</strain>
    </source>
</reference>
<name>A0ABW4LU88_9BACI</name>
<proteinExistence type="predicted"/>
<dbReference type="InterPro" id="IPR011009">
    <property type="entry name" value="Kinase-like_dom_sf"/>
</dbReference>
<dbReference type="Pfam" id="PF01636">
    <property type="entry name" value="APH"/>
    <property type="match status" value="1"/>
</dbReference>
<comment type="caution">
    <text evidence="2">The sequence shown here is derived from an EMBL/GenBank/DDBJ whole genome shotgun (WGS) entry which is preliminary data.</text>
</comment>
<dbReference type="EMBL" id="JBHUEM010000046">
    <property type="protein sequence ID" value="MFD1738675.1"/>
    <property type="molecule type" value="Genomic_DNA"/>
</dbReference>
<evidence type="ECO:0000259" key="1">
    <source>
        <dbReference type="Pfam" id="PF01636"/>
    </source>
</evidence>
<accession>A0ABW4LU88</accession>
<dbReference type="SUPFAM" id="SSF56112">
    <property type="entry name" value="Protein kinase-like (PK-like)"/>
    <property type="match status" value="1"/>
</dbReference>
<dbReference type="Proteomes" id="UP001597214">
    <property type="component" value="Unassembled WGS sequence"/>
</dbReference>
<gene>
    <name evidence="2" type="ORF">ACFSCX_19330</name>
</gene>
<organism evidence="2 3">
    <name type="scientific">Bacillus salitolerans</name>
    <dbReference type="NCBI Taxonomy" id="1437434"/>
    <lineage>
        <taxon>Bacteria</taxon>
        <taxon>Bacillati</taxon>
        <taxon>Bacillota</taxon>
        <taxon>Bacilli</taxon>
        <taxon>Bacillales</taxon>
        <taxon>Bacillaceae</taxon>
        <taxon>Bacillus</taxon>
    </lineage>
</organism>
<protein>
    <submittedName>
        <fullName evidence="2">Phosphotransferase</fullName>
    </submittedName>
</protein>